<accession>A0A7D9E216</accession>
<dbReference type="OrthoDB" id="331765at2759"/>
<dbReference type="GO" id="GO:0005879">
    <property type="term" value="C:axonemal microtubule"/>
    <property type="evidence" value="ECO:0007669"/>
    <property type="project" value="TreeGrafter"/>
</dbReference>
<keyword evidence="3" id="KW-1185">Reference proteome</keyword>
<feature type="region of interest" description="Disordered" evidence="1">
    <location>
        <begin position="49"/>
        <end position="84"/>
    </location>
</feature>
<dbReference type="Proteomes" id="UP001152795">
    <property type="component" value="Unassembled WGS sequence"/>
</dbReference>
<dbReference type="AlphaFoldDB" id="A0A7D9E216"/>
<dbReference type="PANTHER" id="PTHR28663:SF1">
    <property type="entry name" value="CILIA- AND FLAGELLA- ASSOCIATED PROTEIN 210"/>
    <property type="match status" value="1"/>
</dbReference>
<proteinExistence type="predicted"/>
<reference evidence="2" key="1">
    <citation type="submission" date="2020-04" db="EMBL/GenBank/DDBJ databases">
        <authorList>
            <person name="Alioto T."/>
            <person name="Alioto T."/>
            <person name="Gomez Garrido J."/>
        </authorList>
    </citation>
    <scope>NUCLEOTIDE SEQUENCE</scope>
    <source>
        <strain evidence="2">A484AB</strain>
    </source>
</reference>
<feature type="compositionally biased region" description="Basic and acidic residues" evidence="1">
    <location>
        <begin position="74"/>
        <end position="84"/>
    </location>
</feature>
<evidence type="ECO:0000313" key="2">
    <source>
        <dbReference type="EMBL" id="CAB3999763.1"/>
    </source>
</evidence>
<sequence>MSKMRKEKEIELFEQFQEHTEKMRSKLAVEMKQKVNDEDDRLAKAVAERDDKLAKEEQAKQEKELLTKKSIHQHRIDKTKDREKKLREDLENDKHLLKLRVESDKKYQKEEEIKLSMQRGYAKKLKNVHEEQMNEKVDRKNGQVKENLNFDHENARLMAEEEAYFQEYANKVLSEQKIKDPSGNHFPLIKAADEGPGGGCGPKFEGKSGYRPSYIVCDSTGVQLPNYSQDTAARCKIQGRPGQSFKRLGFNW</sequence>
<feature type="compositionally biased region" description="Basic and acidic residues" evidence="1">
    <location>
        <begin position="49"/>
        <end position="67"/>
    </location>
</feature>
<name>A0A7D9E216_PARCT</name>
<dbReference type="InterPro" id="IPR039986">
    <property type="entry name" value="CFAP210"/>
</dbReference>
<evidence type="ECO:0000256" key="1">
    <source>
        <dbReference type="SAM" id="MobiDB-lite"/>
    </source>
</evidence>
<comment type="caution">
    <text evidence="2">The sequence shown here is derived from an EMBL/GenBank/DDBJ whole genome shotgun (WGS) entry which is preliminary data.</text>
</comment>
<protein>
    <submittedName>
        <fullName evidence="2">Uncharacterized protein</fullName>
    </submittedName>
</protein>
<gene>
    <name evidence="2" type="ORF">PACLA_8A032096</name>
</gene>
<dbReference type="EMBL" id="CACRXK020003664">
    <property type="protein sequence ID" value="CAB3999763.1"/>
    <property type="molecule type" value="Genomic_DNA"/>
</dbReference>
<evidence type="ECO:0000313" key="3">
    <source>
        <dbReference type="Proteomes" id="UP001152795"/>
    </source>
</evidence>
<dbReference type="PANTHER" id="PTHR28663">
    <property type="entry name" value="COILED-COIL DOMAIN-CONTAINING PROTEIN 173"/>
    <property type="match status" value="1"/>
</dbReference>
<organism evidence="2 3">
    <name type="scientific">Paramuricea clavata</name>
    <name type="common">Red gorgonian</name>
    <name type="synonym">Violescent sea-whip</name>
    <dbReference type="NCBI Taxonomy" id="317549"/>
    <lineage>
        <taxon>Eukaryota</taxon>
        <taxon>Metazoa</taxon>
        <taxon>Cnidaria</taxon>
        <taxon>Anthozoa</taxon>
        <taxon>Octocorallia</taxon>
        <taxon>Malacalcyonacea</taxon>
        <taxon>Plexauridae</taxon>
        <taxon>Paramuricea</taxon>
    </lineage>
</organism>